<organism evidence="1 2">
    <name type="scientific">Paraburkholderia phenazinium</name>
    <dbReference type="NCBI Taxonomy" id="60549"/>
    <lineage>
        <taxon>Bacteria</taxon>
        <taxon>Pseudomonadati</taxon>
        <taxon>Pseudomonadota</taxon>
        <taxon>Betaproteobacteria</taxon>
        <taxon>Burkholderiales</taxon>
        <taxon>Burkholderiaceae</taxon>
        <taxon>Paraburkholderia</taxon>
    </lineage>
</organism>
<reference evidence="1 2" key="1">
    <citation type="submission" date="2016-11" db="EMBL/GenBank/DDBJ databases">
        <authorList>
            <person name="Jaros S."/>
            <person name="Januszkiewicz K."/>
            <person name="Wedrychowicz H."/>
        </authorList>
    </citation>
    <scope>NUCLEOTIDE SEQUENCE [LARGE SCALE GENOMIC DNA]</scope>
    <source>
        <strain evidence="1 2">GAS86</strain>
    </source>
</reference>
<name>A0A1N6FJ17_9BURK</name>
<evidence type="ECO:0000313" key="1">
    <source>
        <dbReference type="EMBL" id="SIN95242.1"/>
    </source>
</evidence>
<evidence type="ECO:0000313" key="2">
    <source>
        <dbReference type="Proteomes" id="UP000184693"/>
    </source>
</evidence>
<gene>
    <name evidence="1" type="ORF">SAMN05444168_1611</name>
</gene>
<dbReference type="Proteomes" id="UP000184693">
    <property type="component" value="Unassembled WGS sequence"/>
</dbReference>
<dbReference type="AlphaFoldDB" id="A0A1N6FJ17"/>
<accession>A0A1N6FJ17</accession>
<protein>
    <submittedName>
        <fullName evidence="1">Uncharacterized protein</fullName>
    </submittedName>
</protein>
<dbReference type="EMBL" id="FSRM01000001">
    <property type="protein sequence ID" value="SIN95242.1"/>
    <property type="molecule type" value="Genomic_DNA"/>
</dbReference>
<proteinExistence type="predicted"/>
<sequence>MTHANPLEAAQVSQLCNHQRARSDPTLCYRYKTIVKTRKARRIA</sequence>